<feature type="domain" description="RapZ C-terminal" evidence="6">
    <location>
        <begin position="177"/>
        <end position="296"/>
    </location>
</feature>
<dbReference type="Gene3D" id="3.40.50.300">
    <property type="entry name" value="P-loop containing nucleotide triphosphate hydrolases"/>
    <property type="match status" value="1"/>
</dbReference>
<dbReference type="InterPro" id="IPR053931">
    <property type="entry name" value="RapZ_C"/>
</dbReference>
<evidence type="ECO:0000256" key="4">
    <source>
        <dbReference type="HAMAP-Rule" id="MF_00636"/>
    </source>
</evidence>
<dbReference type="PANTHER" id="PTHR30448:SF0">
    <property type="entry name" value="RNASE ADAPTER PROTEIN RAPZ"/>
    <property type="match status" value="1"/>
</dbReference>
<feature type="binding site" evidence="4">
    <location>
        <begin position="70"/>
        <end position="73"/>
    </location>
    <ligand>
        <name>GTP</name>
        <dbReference type="ChEBI" id="CHEBI:37565"/>
    </ligand>
</feature>
<organism evidence="7 8">
    <name type="scientific">Staphylococcus ratti</name>
    <dbReference type="NCBI Taxonomy" id="2892440"/>
    <lineage>
        <taxon>Bacteria</taxon>
        <taxon>Bacillati</taxon>
        <taxon>Bacillota</taxon>
        <taxon>Bacilli</taxon>
        <taxon>Bacillales</taxon>
        <taxon>Staphylococcaceae</taxon>
        <taxon>Staphylococcus</taxon>
    </lineage>
</organism>
<dbReference type="SUPFAM" id="SSF52540">
    <property type="entry name" value="P-loop containing nucleoside triphosphate hydrolases"/>
    <property type="match status" value="1"/>
</dbReference>
<accession>A0ABY3PBP7</accession>
<keyword evidence="3 4" id="KW-0342">GTP-binding</keyword>
<keyword evidence="2 4" id="KW-0067">ATP-binding</keyword>
<dbReference type="HAMAP" id="MF_00636">
    <property type="entry name" value="RapZ_like"/>
    <property type="match status" value="1"/>
</dbReference>
<evidence type="ECO:0000259" key="6">
    <source>
        <dbReference type="Pfam" id="PF22740"/>
    </source>
</evidence>
<dbReference type="EMBL" id="CP086654">
    <property type="protein sequence ID" value="UEX89733.1"/>
    <property type="molecule type" value="Genomic_DNA"/>
</dbReference>
<sequence>MQQEDKNEIVKSELLVITGLSGAGKSVVIQSLEDLGYFCVDNLPPILLPKFIELMEQGNPTLQKVAIGIDLRGREFFKYLVKEIDDVLSRKNVITDVLFVDATTEKLISRYKETRRRHPLQDQNNLTLVEAISEERNLLSDIRSMANYNVDTTNLSPKELRTRVYEYFNKSNHPTFIINVQSFGFKRGIQIDADLVFDVRFLPNPYYVKSLRPLTGMNEEVYNYVMKWKETNIFYEKLLDLLLFMIPGYKKEGKSQLVIAIGCTGGQHRSVALAQRLSEDLKQHFDYDIYVHHRDAHFESGDKHEAN</sequence>
<dbReference type="RefSeq" id="WP_229292238.1">
    <property type="nucleotide sequence ID" value="NZ_CP086654.1"/>
</dbReference>
<evidence type="ECO:0000256" key="2">
    <source>
        <dbReference type="ARBA" id="ARBA00022840"/>
    </source>
</evidence>
<evidence type="ECO:0000256" key="3">
    <source>
        <dbReference type="ARBA" id="ARBA00023134"/>
    </source>
</evidence>
<dbReference type="Pfam" id="PF03668">
    <property type="entry name" value="RapZ-like_N"/>
    <property type="match status" value="1"/>
</dbReference>
<dbReference type="NCBIfam" id="NF003828">
    <property type="entry name" value="PRK05416.1"/>
    <property type="match status" value="1"/>
</dbReference>
<dbReference type="Proteomes" id="UP001197626">
    <property type="component" value="Chromosome"/>
</dbReference>
<gene>
    <name evidence="7" type="primary">rapZ</name>
    <name evidence="7" type="ORF">LN051_09205</name>
</gene>
<evidence type="ECO:0000313" key="7">
    <source>
        <dbReference type="EMBL" id="UEX89733.1"/>
    </source>
</evidence>
<keyword evidence="1 4" id="KW-0547">Nucleotide-binding</keyword>
<evidence type="ECO:0000313" key="8">
    <source>
        <dbReference type="Proteomes" id="UP001197626"/>
    </source>
</evidence>
<reference evidence="7 8" key="1">
    <citation type="journal article" date="2022" name="Pathogens">
        <title>Staphylococcus ratti sp. nov. Isolated from a Lab Rat.</title>
        <authorList>
            <person name="Kovarovic V."/>
            <person name="Sedlacek I."/>
            <person name="Petras P."/>
            <person name="Kralova S."/>
            <person name="Maslanova I."/>
            <person name="Svec P."/>
            <person name="Neumann-Schaal M."/>
            <person name="Botka T."/>
            <person name="Gelbicova T."/>
            <person name="Stankova E."/>
            <person name="Doskar J."/>
            <person name="Pantucek R."/>
        </authorList>
    </citation>
    <scope>NUCLEOTIDE SEQUENCE [LARGE SCALE GENOMIC DNA]</scope>
    <source>
        <strain evidence="7 8">CCM 9025</strain>
    </source>
</reference>
<protein>
    <submittedName>
        <fullName evidence="7">RNase adapter RapZ</fullName>
    </submittedName>
</protein>
<keyword evidence="8" id="KW-1185">Reference proteome</keyword>
<proteinExistence type="inferred from homology"/>
<name>A0ABY3PBP7_9STAP</name>
<dbReference type="InterPro" id="IPR027417">
    <property type="entry name" value="P-loop_NTPase"/>
</dbReference>
<dbReference type="PIRSF" id="PIRSF005052">
    <property type="entry name" value="P-loopkin"/>
    <property type="match status" value="1"/>
</dbReference>
<dbReference type="InterPro" id="IPR053930">
    <property type="entry name" value="RapZ-like_N"/>
</dbReference>
<feature type="domain" description="RapZ-like N-terminal" evidence="5">
    <location>
        <begin position="13"/>
        <end position="169"/>
    </location>
</feature>
<feature type="binding site" evidence="4">
    <location>
        <begin position="19"/>
        <end position="26"/>
    </location>
    <ligand>
        <name>ATP</name>
        <dbReference type="ChEBI" id="CHEBI:30616"/>
    </ligand>
</feature>
<evidence type="ECO:0000259" key="5">
    <source>
        <dbReference type="Pfam" id="PF03668"/>
    </source>
</evidence>
<dbReference type="PANTHER" id="PTHR30448">
    <property type="entry name" value="RNASE ADAPTER PROTEIN RAPZ"/>
    <property type="match status" value="1"/>
</dbReference>
<dbReference type="InterPro" id="IPR005337">
    <property type="entry name" value="RapZ-like"/>
</dbReference>
<evidence type="ECO:0000256" key="1">
    <source>
        <dbReference type="ARBA" id="ARBA00022741"/>
    </source>
</evidence>
<dbReference type="Pfam" id="PF22740">
    <property type="entry name" value="PapZ_C"/>
    <property type="match status" value="1"/>
</dbReference>